<dbReference type="EMBL" id="MKKU01000246">
    <property type="protein sequence ID" value="RNF17962.1"/>
    <property type="molecule type" value="Genomic_DNA"/>
</dbReference>
<dbReference type="InterPro" id="IPR027267">
    <property type="entry name" value="AH/BAR_dom_sf"/>
</dbReference>
<evidence type="ECO:0000313" key="3">
    <source>
        <dbReference type="Proteomes" id="UP000284403"/>
    </source>
</evidence>
<dbReference type="PANTHER" id="PTHR38148:SF3">
    <property type="entry name" value="BAR DOMAIN-CONTAINING PROTEIN"/>
    <property type="match status" value="1"/>
</dbReference>
<feature type="compositionally biased region" description="Basic and acidic residues" evidence="1">
    <location>
        <begin position="243"/>
        <end position="252"/>
    </location>
</feature>
<dbReference type="SUPFAM" id="SSF103657">
    <property type="entry name" value="BAR/IMD domain-like"/>
    <property type="match status" value="1"/>
</dbReference>
<protein>
    <recommendedName>
        <fullName evidence="4">BAR domain-containing protein</fullName>
    </recommendedName>
</protein>
<feature type="compositionally biased region" description="Polar residues" evidence="1">
    <location>
        <begin position="225"/>
        <end position="242"/>
    </location>
</feature>
<evidence type="ECO:0008006" key="4">
    <source>
        <dbReference type="Google" id="ProtNLM"/>
    </source>
</evidence>
<evidence type="ECO:0000256" key="1">
    <source>
        <dbReference type="SAM" id="MobiDB-lite"/>
    </source>
</evidence>
<comment type="caution">
    <text evidence="2">The sequence shown here is derived from an EMBL/GenBank/DDBJ whole genome shotgun (WGS) entry which is preliminary data.</text>
</comment>
<dbReference type="OrthoDB" id="272713at2759"/>
<evidence type="ECO:0000313" key="2">
    <source>
        <dbReference type="EMBL" id="RNF17962.1"/>
    </source>
</evidence>
<dbReference type="PANTHER" id="PTHR38148">
    <property type="entry name" value="BAR DOMAIN-CONTAINING PROTEIN"/>
    <property type="match status" value="1"/>
</dbReference>
<sequence length="274" mass="30694">MECCTKIPETVDRELDENGAYLERTAKTVKGFEKNIAETINLFQALMGSFERVANAFTELADGTDSQTVQLTRGFAGGMKKLRDGRAMSSLQMDVTQYVKEGIPPILVEHEKVYKMYKHLKELKRKEDTYRYKIGQTEREYAKKNRALAESPSYIKLGKGRDKAGLKYQEKKQEFDAAIGNFKLLVSNFLMTSLPGYAACTSGFSKHLGQEMEAYSSGEALRTARSGSTSNQTQHRLSTKSVESGKSKRGSDAAKNPLTLEQQYYSSSEQTGHK</sequence>
<feature type="compositionally biased region" description="Polar residues" evidence="1">
    <location>
        <begin position="259"/>
        <end position="274"/>
    </location>
</feature>
<reference evidence="2 3" key="1">
    <citation type="journal article" date="2018" name="BMC Genomics">
        <title>Genomic comparison of Trypanosoma conorhini and Trypanosoma rangeli to Trypanosoma cruzi strains of high and low virulence.</title>
        <authorList>
            <person name="Bradwell K.R."/>
            <person name="Koparde V.N."/>
            <person name="Matveyev A.V."/>
            <person name="Serrano M.G."/>
            <person name="Alves J.M."/>
            <person name="Parikh H."/>
            <person name="Huang B."/>
            <person name="Lee V."/>
            <person name="Espinosa-Alvarez O."/>
            <person name="Ortiz P.A."/>
            <person name="Costa-Martins A.G."/>
            <person name="Teixeira M.M."/>
            <person name="Buck G.A."/>
        </authorList>
    </citation>
    <scope>NUCLEOTIDE SEQUENCE [LARGE SCALE GENOMIC DNA]</scope>
    <source>
        <strain evidence="2 3">025E</strain>
    </source>
</reference>
<name>A0A422PJR8_9TRYP</name>
<feature type="region of interest" description="Disordered" evidence="1">
    <location>
        <begin position="219"/>
        <end position="274"/>
    </location>
</feature>
<proteinExistence type="predicted"/>
<dbReference type="AlphaFoldDB" id="A0A422PJR8"/>
<organism evidence="2 3">
    <name type="scientific">Trypanosoma conorhini</name>
    <dbReference type="NCBI Taxonomy" id="83891"/>
    <lineage>
        <taxon>Eukaryota</taxon>
        <taxon>Discoba</taxon>
        <taxon>Euglenozoa</taxon>
        <taxon>Kinetoplastea</taxon>
        <taxon>Metakinetoplastina</taxon>
        <taxon>Trypanosomatida</taxon>
        <taxon>Trypanosomatidae</taxon>
        <taxon>Trypanosoma</taxon>
    </lineage>
</organism>
<dbReference type="Proteomes" id="UP000284403">
    <property type="component" value="Unassembled WGS sequence"/>
</dbReference>
<gene>
    <name evidence="2" type="ORF">Tco025E_04693</name>
</gene>
<accession>A0A422PJR8</accession>
<dbReference type="RefSeq" id="XP_029228324.1">
    <property type="nucleotide sequence ID" value="XM_029371601.1"/>
</dbReference>
<keyword evidence="3" id="KW-1185">Reference proteome</keyword>
<dbReference type="GeneID" id="40318304"/>